<accession>A0ABX9KL61</accession>
<comment type="caution">
    <text evidence="1">The sequence shown here is derived from an EMBL/GenBank/DDBJ whole genome shotgun (WGS) entry which is preliminary data.</text>
</comment>
<reference evidence="1 2" key="1">
    <citation type="submission" date="2018-08" db="EMBL/GenBank/DDBJ databases">
        <title>Draft genome sequence of Psychrilyobacter sp. strain SD5 isolated from Black Sea water.</title>
        <authorList>
            <person name="Yadav S."/>
            <person name="Villanueva L."/>
            <person name="Damste J.S.S."/>
        </authorList>
    </citation>
    <scope>NUCLEOTIDE SEQUENCE [LARGE SCALE GENOMIC DNA]</scope>
    <source>
        <strain evidence="1 2">SD5</strain>
    </source>
</reference>
<name>A0ABX9KL61_9FUSO</name>
<sequence>MGISRDKFKSSITNFYTKDGIYSLYKKYFIDWIADGHIGLHLDIFEVSLLSETSNKSVFVDLLEEAFYKKETFVEIFNSLEEDIQEIFRSILWSGKYILEESQIEEFFEKEHTYETSENLKDRYKFFHYKKNKIAKEGPGYLYLDNDIIRKIRPHCPNKVRDYFIHPIENPIYTYKHNSEEEICKKYSLYYNFYSQGNIKLSTSLKLLKESKRDMQKYCDISEFYSENKDLDYLKTETMGLLFYLIKDEYLVPENFKLDKFKYIINEFLSGKLTKNDGYEYTTKYLNYLKGVKNIKKTENLTRSLQTIVKLIMELPSEKTISISNIINYLVYRDEFLDIIELKDVYDYVYINESNYGRTRISQYDEYHRYIIEPFVKSIFFLLGSLGLFTLYYDLPSGNNGLYLKNNYLSKYDGLKYIELTKLGEYVLGRADEYAFAEENEDAEIVYDEDLLLITIIGSAPIMSMFLEKISIKIGENKYRMDKGRFLKGIATIKELEERIKEFKNKFYKDLPQVWETFFDELRSKVNCLTHESEIKVFKVKQDKEFFKILATDSKLKEYILKAEGFYILIKEENVPKVKAILSKYGYFNEIE</sequence>
<proteinExistence type="predicted"/>
<gene>
    <name evidence="1" type="ORF">DYH56_01175</name>
</gene>
<keyword evidence="2" id="KW-1185">Reference proteome</keyword>
<protein>
    <submittedName>
        <fullName evidence="1">Uncharacterized protein</fullName>
    </submittedName>
</protein>
<evidence type="ECO:0000313" key="2">
    <source>
        <dbReference type="Proteomes" id="UP000263486"/>
    </source>
</evidence>
<dbReference type="EMBL" id="QUAJ01000001">
    <property type="protein sequence ID" value="REI43296.1"/>
    <property type="molecule type" value="Genomic_DNA"/>
</dbReference>
<evidence type="ECO:0000313" key="1">
    <source>
        <dbReference type="EMBL" id="REI43296.1"/>
    </source>
</evidence>
<dbReference type="Proteomes" id="UP000263486">
    <property type="component" value="Unassembled WGS sequence"/>
</dbReference>
<organism evidence="1 2">
    <name type="scientific">Psychrilyobacter piezotolerans</name>
    <dbReference type="NCBI Taxonomy" id="2293438"/>
    <lineage>
        <taxon>Bacteria</taxon>
        <taxon>Fusobacteriati</taxon>
        <taxon>Fusobacteriota</taxon>
        <taxon>Fusobacteriia</taxon>
        <taxon>Fusobacteriales</taxon>
        <taxon>Fusobacteriaceae</taxon>
        <taxon>Psychrilyobacter</taxon>
    </lineage>
</organism>
<dbReference type="RefSeq" id="WP_114641015.1">
    <property type="nucleotide sequence ID" value="NZ_JAACIO010000001.1"/>
</dbReference>